<dbReference type="OMA" id="HPSCNEP"/>
<feature type="region of interest" description="Disordered" evidence="6">
    <location>
        <begin position="322"/>
        <end position="362"/>
    </location>
</feature>
<dbReference type="GO" id="GO:0005669">
    <property type="term" value="C:transcription factor TFIID complex"/>
    <property type="evidence" value="ECO:0007669"/>
    <property type="project" value="InterPro"/>
</dbReference>
<dbReference type="PANTHER" id="PTHR12264:SF21">
    <property type="entry name" value="TRANSCRIPTION INITIATION FACTOR TFIID SUBUNIT 12"/>
    <property type="match status" value="1"/>
</dbReference>
<dbReference type="GO" id="GO:0000124">
    <property type="term" value="C:SAGA complex"/>
    <property type="evidence" value="ECO:0007669"/>
    <property type="project" value="InterPro"/>
</dbReference>
<dbReference type="InterPro" id="IPR037794">
    <property type="entry name" value="TAF12"/>
</dbReference>
<evidence type="ECO:0000313" key="9">
    <source>
        <dbReference type="Proteomes" id="UP000007797"/>
    </source>
</evidence>
<dbReference type="GO" id="GO:0046982">
    <property type="term" value="F:protein heterodimerization activity"/>
    <property type="evidence" value="ECO:0007669"/>
    <property type="project" value="InterPro"/>
</dbReference>
<dbReference type="PANTHER" id="PTHR12264">
    <property type="entry name" value="TRANSCRIPTION INITIATION FACTOR TFIID SUBUNIT 12"/>
    <property type="match status" value="1"/>
</dbReference>
<keyword evidence="3" id="KW-0805">Transcription regulation</keyword>
<protein>
    <recommendedName>
        <fullName evidence="7">Transcription initiation factor TFIID subunit 12 domain-containing protein</fullName>
    </recommendedName>
</protein>
<evidence type="ECO:0000256" key="1">
    <source>
        <dbReference type="ARBA" id="ARBA00004123"/>
    </source>
</evidence>
<dbReference type="Pfam" id="PF03847">
    <property type="entry name" value="TFIID_20kDa"/>
    <property type="match status" value="1"/>
</dbReference>
<comment type="similarity">
    <text evidence="2">Belongs to the TAF12 family.</text>
</comment>
<evidence type="ECO:0000256" key="6">
    <source>
        <dbReference type="SAM" id="MobiDB-lite"/>
    </source>
</evidence>
<keyword evidence="5" id="KW-0539">Nucleus</keyword>
<keyword evidence="4" id="KW-0804">Transcription</keyword>
<dbReference type="AlphaFoldDB" id="F4PJC9"/>
<feature type="compositionally biased region" description="Low complexity" evidence="6">
    <location>
        <begin position="1"/>
        <end position="28"/>
    </location>
</feature>
<dbReference type="GO" id="GO:0003677">
    <property type="term" value="F:DNA binding"/>
    <property type="evidence" value="ECO:0007669"/>
    <property type="project" value="TreeGrafter"/>
</dbReference>
<gene>
    <name evidence="8" type="ORF">DFA_06565</name>
</gene>
<sequence length="362" mass="39647">MSQQPQQNATPTTNPTSPPLNNNSTTANRPFVYGQPAATMQPHHTYTSAGTAAASSGGGVMTGGVPLPTTPTTIPTTPTTPGTVTSGVGGVQPAVNKSGTGLVQPTSPTISAIPQPSIDQTIDSLFRNKNFSSPTGSLVGVGVNSTLSTSALNPSTPPTTAKTTEEKAREKKEKDKERREREQREREQKEREQRDREQREALLAAAREPETEILGKKKLHELLQQVSPVEKMDEEVEDMLAVLADDFVESVVSFACTLAKHRNSTTLEVKDLQCHLERNWNIRVPGFGTDQVKTFKKQNVPDNHKTRLALMKKNILAQNKKLNQQREQQLQQQQQQREQQLQQAAIQPSSSSTSTTNNNNNN</sequence>
<dbReference type="EMBL" id="GL883007">
    <property type="protein sequence ID" value="EGG24415.1"/>
    <property type="molecule type" value="Genomic_DNA"/>
</dbReference>
<dbReference type="GO" id="GO:0017025">
    <property type="term" value="F:TBP-class protein binding"/>
    <property type="evidence" value="ECO:0007669"/>
    <property type="project" value="TreeGrafter"/>
</dbReference>
<name>F4PJC9_CACFS</name>
<evidence type="ECO:0000256" key="2">
    <source>
        <dbReference type="ARBA" id="ARBA00007530"/>
    </source>
</evidence>
<feature type="compositionally biased region" description="Basic and acidic residues" evidence="6">
    <location>
        <begin position="163"/>
        <end position="199"/>
    </location>
</feature>
<reference evidence="9" key="1">
    <citation type="journal article" date="2011" name="Genome Res.">
        <title>Phylogeny-wide analysis of social amoeba genomes highlights ancient origins for complex intercellular communication.</title>
        <authorList>
            <person name="Heidel A.J."/>
            <person name="Lawal H.M."/>
            <person name="Felder M."/>
            <person name="Schilde C."/>
            <person name="Helps N.R."/>
            <person name="Tunggal B."/>
            <person name="Rivero F."/>
            <person name="John U."/>
            <person name="Schleicher M."/>
            <person name="Eichinger L."/>
            <person name="Platzer M."/>
            <person name="Noegel A.A."/>
            <person name="Schaap P."/>
            <person name="Gloeckner G."/>
        </authorList>
    </citation>
    <scope>NUCLEOTIDE SEQUENCE [LARGE SCALE GENOMIC DNA]</scope>
    <source>
        <strain evidence="9">SH3</strain>
    </source>
</reference>
<feature type="region of interest" description="Disordered" evidence="6">
    <location>
        <begin position="147"/>
        <end position="199"/>
    </location>
</feature>
<dbReference type="InterPro" id="IPR003228">
    <property type="entry name" value="TFIID_TAF12_dom"/>
</dbReference>
<feature type="domain" description="Transcription initiation factor TFIID subunit 12" evidence="7">
    <location>
        <begin position="215"/>
        <end position="282"/>
    </location>
</feature>
<accession>F4PJC9</accession>
<dbReference type="CDD" id="cd07981">
    <property type="entry name" value="HFD_TAF12"/>
    <property type="match status" value="1"/>
</dbReference>
<proteinExistence type="inferred from homology"/>
<dbReference type="STRING" id="1054147.F4PJC9"/>
<dbReference type="InterPro" id="IPR009072">
    <property type="entry name" value="Histone-fold"/>
</dbReference>
<evidence type="ECO:0000259" key="7">
    <source>
        <dbReference type="Pfam" id="PF03847"/>
    </source>
</evidence>
<organism evidence="8 9">
    <name type="scientific">Cavenderia fasciculata</name>
    <name type="common">Slime mold</name>
    <name type="synonym">Dictyostelium fasciculatum</name>
    <dbReference type="NCBI Taxonomy" id="261658"/>
    <lineage>
        <taxon>Eukaryota</taxon>
        <taxon>Amoebozoa</taxon>
        <taxon>Evosea</taxon>
        <taxon>Eumycetozoa</taxon>
        <taxon>Dictyostelia</taxon>
        <taxon>Acytosteliales</taxon>
        <taxon>Cavenderiaceae</taxon>
        <taxon>Cavenderia</taxon>
    </lineage>
</organism>
<dbReference type="Proteomes" id="UP000007797">
    <property type="component" value="Unassembled WGS sequence"/>
</dbReference>
<dbReference type="GeneID" id="14875955"/>
<dbReference type="RefSeq" id="XP_004362266.1">
    <property type="nucleotide sequence ID" value="XM_004362209.1"/>
</dbReference>
<dbReference type="KEGG" id="dfa:DFA_06565"/>
<keyword evidence="9" id="KW-1185">Reference proteome</keyword>
<dbReference type="Gene3D" id="1.10.20.10">
    <property type="entry name" value="Histone, subunit A"/>
    <property type="match status" value="1"/>
</dbReference>
<feature type="region of interest" description="Disordered" evidence="6">
    <location>
        <begin position="1"/>
        <end position="64"/>
    </location>
</feature>
<evidence type="ECO:0000313" key="8">
    <source>
        <dbReference type="EMBL" id="EGG24415.1"/>
    </source>
</evidence>
<dbReference type="FunFam" id="1.10.20.10:FF:000011">
    <property type="entry name" value="Transcription initiation factor TFIID subunit 12"/>
    <property type="match status" value="1"/>
</dbReference>
<comment type="subcellular location">
    <subcellularLocation>
        <location evidence="1">Nucleus</location>
    </subcellularLocation>
</comment>
<feature type="compositionally biased region" description="Polar residues" evidence="6">
    <location>
        <begin position="147"/>
        <end position="162"/>
    </location>
</feature>
<dbReference type="SUPFAM" id="SSF47113">
    <property type="entry name" value="Histone-fold"/>
    <property type="match status" value="1"/>
</dbReference>
<evidence type="ECO:0000256" key="3">
    <source>
        <dbReference type="ARBA" id="ARBA00023015"/>
    </source>
</evidence>
<dbReference type="OrthoDB" id="2193432at2759"/>
<evidence type="ECO:0000256" key="4">
    <source>
        <dbReference type="ARBA" id="ARBA00023163"/>
    </source>
</evidence>
<dbReference type="GO" id="GO:0051123">
    <property type="term" value="P:RNA polymerase II preinitiation complex assembly"/>
    <property type="evidence" value="ECO:0007669"/>
    <property type="project" value="TreeGrafter"/>
</dbReference>
<evidence type="ECO:0000256" key="5">
    <source>
        <dbReference type="ARBA" id="ARBA00023242"/>
    </source>
</evidence>